<gene>
    <name evidence="1" type="ORF">PV327_001376</name>
</gene>
<name>A0AA39L355_MICHY</name>
<sequence length="239" mass="27727">MSPSPRSINSKCIDTVNNDISSMYNNNSEISLTDLAKEYERVGQEVIKNFGLNKLGNIIEETALTLKNLKSLHVPKFTKQKFTKLTCDCQQSKPSFCGTDRKHYWNTYSKKYQCVRPDWENIAFLRNHQRKYNENFISTDFIQSRVQSKLSIEDYCEYCLMEMREKTISLENKIAMINSNDLMESISDRNEIIMGKKIKNKLQCSHGSKYNCHKSELKNCPCGCGKIIEIVEKLDSNEI</sequence>
<keyword evidence="2" id="KW-1185">Reference proteome</keyword>
<accession>A0AA39L355</accession>
<dbReference type="Proteomes" id="UP001168972">
    <property type="component" value="Unassembled WGS sequence"/>
</dbReference>
<proteinExistence type="predicted"/>
<dbReference type="EMBL" id="JAQQBR010000001">
    <property type="protein sequence ID" value="KAK0183325.1"/>
    <property type="molecule type" value="Genomic_DNA"/>
</dbReference>
<protein>
    <submittedName>
        <fullName evidence="1">Uncharacterized protein</fullName>
    </submittedName>
</protein>
<dbReference type="AlphaFoldDB" id="A0AA39L355"/>
<reference evidence="1" key="2">
    <citation type="submission" date="2023-03" db="EMBL/GenBank/DDBJ databases">
        <authorList>
            <person name="Inwood S.N."/>
            <person name="Skelly J.G."/>
            <person name="Guhlin J."/>
            <person name="Harrop T.W.R."/>
            <person name="Goldson S.G."/>
            <person name="Dearden P.K."/>
        </authorList>
    </citation>
    <scope>NUCLEOTIDE SEQUENCE</scope>
    <source>
        <strain evidence="1">Lincoln</strain>
        <tissue evidence="1">Whole body</tissue>
    </source>
</reference>
<comment type="caution">
    <text evidence="1">The sequence shown here is derived from an EMBL/GenBank/DDBJ whole genome shotgun (WGS) entry which is preliminary data.</text>
</comment>
<reference evidence="1" key="1">
    <citation type="journal article" date="2023" name="bioRxiv">
        <title>Scaffold-level genome assemblies of two parasitoid biocontrol wasps reveal the parthenogenesis mechanism and an associated novel virus.</title>
        <authorList>
            <person name="Inwood S."/>
            <person name="Skelly J."/>
            <person name="Guhlin J."/>
            <person name="Harrop T."/>
            <person name="Goldson S."/>
            <person name="Dearden P."/>
        </authorList>
    </citation>
    <scope>NUCLEOTIDE SEQUENCE</scope>
    <source>
        <strain evidence="1">Lincoln</strain>
        <tissue evidence="1">Whole body</tissue>
    </source>
</reference>
<organism evidence="1 2">
    <name type="scientific">Microctonus hyperodae</name>
    <name type="common">Parasitoid wasp</name>
    <dbReference type="NCBI Taxonomy" id="165561"/>
    <lineage>
        <taxon>Eukaryota</taxon>
        <taxon>Metazoa</taxon>
        <taxon>Ecdysozoa</taxon>
        <taxon>Arthropoda</taxon>
        <taxon>Hexapoda</taxon>
        <taxon>Insecta</taxon>
        <taxon>Pterygota</taxon>
        <taxon>Neoptera</taxon>
        <taxon>Endopterygota</taxon>
        <taxon>Hymenoptera</taxon>
        <taxon>Apocrita</taxon>
        <taxon>Ichneumonoidea</taxon>
        <taxon>Braconidae</taxon>
        <taxon>Euphorinae</taxon>
        <taxon>Microctonus</taxon>
    </lineage>
</organism>
<evidence type="ECO:0000313" key="1">
    <source>
        <dbReference type="EMBL" id="KAK0183325.1"/>
    </source>
</evidence>
<evidence type="ECO:0000313" key="2">
    <source>
        <dbReference type="Proteomes" id="UP001168972"/>
    </source>
</evidence>